<organism evidence="2 3">
    <name type="scientific">Sphingobacterium corticibacter</name>
    <dbReference type="NCBI Taxonomy" id="2171749"/>
    <lineage>
        <taxon>Bacteria</taxon>
        <taxon>Pseudomonadati</taxon>
        <taxon>Bacteroidota</taxon>
        <taxon>Sphingobacteriia</taxon>
        <taxon>Sphingobacteriales</taxon>
        <taxon>Sphingobacteriaceae</taxon>
        <taxon>Sphingobacterium</taxon>
    </lineage>
</organism>
<dbReference type="Proteomes" id="UP000245627">
    <property type="component" value="Unassembled WGS sequence"/>
</dbReference>
<protein>
    <recommendedName>
        <fullName evidence="4">Chemotaxis methyl-accepting receptor HlyB-like 4HB MCP domain-containing protein</fullName>
    </recommendedName>
</protein>
<gene>
    <name evidence="2" type="ORF">DC487_15405</name>
</gene>
<evidence type="ECO:0000313" key="3">
    <source>
        <dbReference type="Proteomes" id="UP000245627"/>
    </source>
</evidence>
<evidence type="ECO:0008006" key="4">
    <source>
        <dbReference type="Google" id="ProtNLM"/>
    </source>
</evidence>
<comment type="caution">
    <text evidence="2">The sequence shown here is derived from an EMBL/GenBank/DDBJ whole genome shotgun (WGS) entry which is preliminary data.</text>
</comment>
<reference evidence="2 3" key="1">
    <citation type="submission" date="2018-04" db="EMBL/GenBank/DDBJ databases">
        <title>Sphingobacterium cortibacter sp. nov.</title>
        <authorList>
            <person name="Li Y."/>
        </authorList>
    </citation>
    <scope>NUCLEOTIDE SEQUENCE [LARGE SCALE GENOMIC DNA]</scope>
    <source>
        <strain evidence="2 3">2c-3</strain>
    </source>
</reference>
<dbReference type="AlphaFoldDB" id="A0A2T8HFD9"/>
<accession>A0A2T8HFD9</accession>
<keyword evidence="1" id="KW-0812">Transmembrane</keyword>
<name>A0A2T8HFD9_9SPHI</name>
<keyword evidence="3" id="KW-1185">Reference proteome</keyword>
<proteinExistence type="predicted"/>
<evidence type="ECO:0000313" key="2">
    <source>
        <dbReference type="EMBL" id="PVH24123.1"/>
    </source>
</evidence>
<dbReference type="EMBL" id="QDKG01000007">
    <property type="protein sequence ID" value="PVH24123.1"/>
    <property type="molecule type" value="Genomic_DNA"/>
</dbReference>
<keyword evidence="1" id="KW-0472">Membrane</keyword>
<feature type="transmembrane region" description="Helical" evidence="1">
    <location>
        <begin position="137"/>
        <end position="156"/>
    </location>
</feature>
<sequence>MSANFAQIKSTVDSASYETQRAKVNSLLEQRKQKFGEFDQSVLKKSGVFGLFKSKRDMQQSIDILKAVVINDNHIFIETKKLLSMKDFEKDHFQRLADEYDTRSSAYMRTITKLQTENEKLRSQVGSLDAEDHQNNVWLYLLSIVTLALIIYIIYLQKRISTAKK</sequence>
<evidence type="ECO:0000256" key="1">
    <source>
        <dbReference type="SAM" id="Phobius"/>
    </source>
</evidence>
<keyword evidence="1" id="KW-1133">Transmembrane helix</keyword>